<keyword evidence="2" id="KW-0808">Transferase</keyword>
<dbReference type="Gene3D" id="2.170.270.10">
    <property type="entry name" value="SET domain"/>
    <property type="match status" value="1"/>
</dbReference>
<organism evidence="6">
    <name type="scientific">Trypanosoma congolense (strain IL3000)</name>
    <dbReference type="NCBI Taxonomy" id="1068625"/>
    <lineage>
        <taxon>Eukaryota</taxon>
        <taxon>Discoba</taxon>
        <taxon>Euglenozoa</taxon>
        <taxon>Kinetoplastea</taxon>
        <taxon>Metakinetoplastina</taxon>
        <taxon>Trypanosomatida</taxon>
        <taxon>Trypanosomatidae</taxon>
        <taxon>Trypanosoma</taxon>
        <taxon>Nannomonas</taxon>
    </lineage>
</organism>
<keyword evidence="3" id="KW-0949">S-adenosyl-L-methionine</keyword>
<dbReference type="SUPFAM" id="SSF48452">
    <property type="entry name" value="TPR-like"/>
    <property type="match status" value="1"/>
</dbReference>
<reference evidence="6" key="1">
    <citation type="journal article" date="2012" name="Proc. Natl. Acad. Sci. U.S.A.">
        <title>Antigenic diversity is generated by distinct evolutionary mechanisms in African trypanosome species.</title>
        <authorList>
            <person name="Jackson A.P."/>
            <person name="Berry A."/>
            <person name="Aslett M."/>
            <person name="Allison H.C."/>
            <person name="Burton P."/>
            <person name="Vavrova-Anderson J."/>
            <person name="Brown R."/>
            <person name="Browne H."/>
            <person name="Corton N."/>
            <person name="Hauser H."/>
            <person name="Gamble J."/>
            <person name="Gilderthorp R."/>
            <person name="Marcello L."/>
            <person name="McQuillan J."/>
            <person name="Otto T.D."/>
            <person name="Quail M.A."/>
            <person name="Sanders M.J."/>
            <person name="van Tonder A."/>
            <person name="Ginger M.L."/>
            <person name="Field M.C."/>
            <person name="Barry J.D."/>
            <person name="Hertz-Fowler C."/>
            <person name="Berriman M."/>
        </authorList>
    </citation>
    <scope>NUCLEOTIDE SEQUENCE</scope>
    <source>
        <strain evidence="6">IL3000</strain>
    </source>
</reference>
<dbReference type="InterPro" id="IPR046341">
    <property type="entry name" value="SET_dom_sf"/>
</dbReference>
<dbReference type="InterPro" id="IPR011990">
    <property type="entry name" value="TPR-like_helical_dom_sf"/>
</dbReference>
<dbReference type="SUPFAM" id="SSF82199">
    <property type="entry name" value="SET domain"/>
    <property type="match status" value="1"/>
</dbReference>
<dbReference type="VEuPathDB" id="TriTrypDB:TcIL3000.11.5320"/>
<sequence length="697" mass="79098">MSLPLSLFTSRIELFLQPLYRIYFNSLCLSSSLLLKVFVLERRGMEHSEKLKNKGNACFTDGDVKGAKEAYLQAIEYLEKMEVGRNDGHSSENSDVGRMLAILYSNLSNVYLSQGKYSESWKAAEEGTRRDPTFLKAWIRYVHARRLDGYPFEAFVALLRYVRPLLRKEPPSSAAKTMRDLESEINFPLYESLGLSNVSPHIALQDFESGVGIVALQPLKPNDVILVEKKFQASPVDVHLGPQDCSTTTEIVLSFAQKALPHQRRRSDEWKRLKKEFEGCWPRSPTDVPSDIQNLVMGEVRPLLPRMSDSDFEELFLVSMMCRYNCFYHGFFRACALANHSCVANAAMKFDAASNTVTLIAVRPVEAGEFVNVKYLSDAQLLMGVGNRREYLRSWLFWCGCERCTSDNDPNAFHEHVQCTSCQQYTHLPFCGNYGEDNKEEDPLLPHEAPCAHCGAVCTWSPESRETVNQLIGAFKDVVQCGLYSNLIEWFMENLSKIDGLSIHPEHWLYRVLLYFFCVVLTSFTTEAFKHYQRVGWQAPNLELLLCNFGYRPEHHLPTESCVEGANMDVNNPKSSGTTANSGKHHSTSNTTEAQRKGGDALYILCSLWRLIEPFYPAYEGWALHRAICHLVLFAHTHPKEHLALPGPQAIQLLCRHGKFIGKSEASLWIQAYGQYKSANSRGNMLSVKQVKNAFDM</sequence>
<dbReference type="GO" id="GO:0042799">
    <property type="term" value="F:histone H4K20 methyltransferase activity"/>
    <property type="evidence" value="ECO:0007669"/>
    <property type="project" value="TreeGrafter"/>
</dbReference>
<dbReference type="GO" id="GO:0032259">
    <property type="term" value="P:methylation"/>
    <property type="evidence" value="ECO:0007669"/>
    <property type="project" value="UniProtKB-KW"/>
</dbReference>
<dbReference type="CDD" id="cd20071">
    <property type="entry name" value="SET_SMYD"/>
    <property type="match status" value="1"/>
</dbReference>
<evidence type="ECO:0000259" key="5">
    <source>
        <dbReference type="PROSITE" id="PS50280"/>
    </source>
</evidence>
<dbReference type="InterPro" id="IPR019734">
    <property type="entry name" value="TPR_rpt"/>
</dbReference>
<evidence type="ECO:0000256" key="3">
    <source>
        <dbReference type="ARBA" id="ARBA00022691"/>
    </source>
</evidence>
<name>G0V0E7_TRYCI</name>
<dbReference type="AlphaFoldDB" id="G0V0E7"/>
<dbReference type="PANTHER" id="PTHR46402">
    <property type="entry name" value="SET AND MYND DOMAIN-CONTAINING PROTEIN 5"/>
    <property type="match status" value="1"/>
</dbReference>
<dbReference type="EMBL" id="HE575324">
    <property type="protein sequence ID" value="CCC95118.1"/>
    <property type="molecule type" value="Genomic_DNA"/>
</dbReference>
<feature type="region of interest" description="Disordered" evidence="4">
    <location>
        <begin position="568"/>
        <end position="593"/>
    </location>
</feature>
<dbReference type="Gene3D" id="1.25.40.10">
    <property type="entry name" value="Tetratricopeptide repeat domain"/>
    <property type="match status" value="2"/>
</dbReference>
<dbReference type="InterPro" id="IPR001214">
    <property type="entry name" value="SET_dom"/>
</dbReference>
<evidence type="ECO:0000256" key="4">
    <source>
        <dbReference type="SAM" id="MobiDB-lite"/>
    </source>
</evidence>
<dbReference type="GO" id="GO:0045814">
    <property type="term" value="P:negative regulation of gene expression, epigenetic"/>
    <property type="evidence" value="ECO:0007669"/>
    <property type="project" value="TreeGrafter"/>
</dbReference>
<accession>G0V0E7</accession>
<gene>
    <name evidence="6" type="ORF">TCIL3000_11_5320</name>
</gene>
<evidence type="ECO:0000313" key="6">
    <source>
        <dbReference type="EMBL" id="CCC95118.1"/>
    </source>
</evidence>
<feature type="compositionally biased region" description="Polar residues" evidence="4">
    <location>
        <begin position="569"/>
        <end position="593"/>
    </location>
</feature>
<dbReference type="PANTHER" id="PTHR46402:SF2">
    <property type="entry name" value="HISTONE-LYSINE N-TRIMETHYLTRANSFERASE SMYD5"/>
    <property type="match status" value="1"/>
</dbReference>
<proteinExistence type="predicted"/>
<protein>
    <recommendedName>
        <fullName evidence="5">SET domain-containing protein</fullName>
    </recommendedName>
</protein>
<keyword evidence="1" id="KW-0489">Methyltransferase</keyword>
<evidence type="ECO:0000256" key="1">
    <source>
        <dbReference type="ARBA" id="ARBA00022603"/>
    </source>
</evidence>
<feature type="domain" description="SET" evidence="5">
    <location>
        <begin position="191"/>
        <end position="376"/>
    </location>
</feature>
<dbReference type="PROSITE" id="PS50280">
    <property type="entry name" value="SET"/>
    <property type="match status" value="1"/>
</dbReference>
<evidence type="ECO:0000256" key="2">
    <source>
        <dbReference type="ARBA" id="ARBA00022679"/>
    </source>
</evidence>
<dbReference type="SMART" id="SM00028">
    <property type="entry name" value="TPR"/>
    <property type="match status" value="2"/>
</dbReference>
<dbReference type="Pfam" id="PF00856">
    <property type="entry name" value="SET"/>
    <property type="match status" value="1"/>
</dbReference>